<dbReference type="InterPro" id="IPR019999">
    <property type="entry name" value="Anth_synth_I-like"/>
</dbReference>
<keyword evidence="2" id="KW-0032">Aminotransferase</keyword>
<dbReference type="RefSeq" id="WP_025065835.1">
    <property type="nucleotide sequence ID" value="NZ_CP013195.1"/>
</dbReference>
<keyword evidence="3" id="KW-1185">Reference proteome</keyword>
<evidence type="ECO:0000313" key="2">
    <source>
        <dbReference type="EMBL" id="ALO48395.1"/>
    </source>
</evidence>
<dbReference type="Gene3D" id="3.60.120.10">
    <property type="entry name" value="Anthranilate synthase"/>
    <property type="match status" value="1"/>
</dbReference>
<dbReference type="PANTHER" id="PTHR11236">
    <property type="entry name" value="AMINOBENZOATE/ANTHRANILATE SYNTHASE"/>
    <property type="match status" value="1"/>
</dbReference>
<dbReference type="InterPro" id="IPR015890">
    <property type="entry name" value="Chorismate_C"/>
</dbReference>
<dbReference type="InterPro" id="IPR005801">
    <property type="entry name" value="ADC_synthase"/>
</dbReference>
<feature type="domain" description="Chorismate-utilising enzyme C-terminal" evidence="1">
    <location>
        <begin position="77"/>
        <end position="321"/>
    </location>
</feature>
<dbReference type="GO" id="GO:0046820">
    <property type="term" value="F:4-amino-4-deoxychorismate synthase activity"/>
    <property type="evidence" value="ECO:0007669"/>
    <property type="project" value="UniProtKB-EC"/>
</dbReference>
<dbReference type="Proteomes" id="UP000056252">
    <property type="component" value="Chromosome"/>
</dbReference>
<dbReference type="PRINTS" id="PR00095">
    <property type="entry name" value="ANTSNTHASEI"/>
</dbReference>
<evidence type="ECO:0000259" key="1">
    <source>
        <dbReference type="Pfam" id="PF00425"/>
    </source>
</evidence>
<gene>
    <name evidence="2" type="ORF">AS203_04290</name>
</gene>
<sequence>MKAYDRERAIHRIDELAAANRPFIFVVSYDTETAFVEEVDAIDARECLFAFPGRDNIPADATFAEQPVIWKADLPTQQSYARQLQIVQNHLQAGNSYLVNLTCRVPVETNVSMRDIFLRAHAPYRLWIKDRLVCFSPETFVRVNRYSISSFPMKGTIDATIPNAAKVLYDNAKEAAEHATIVDLIRNDLSIVADHVHVSRYRYVEQLTTNRGAILQTSSEINGQLTDYYHHHLGQMLYTQLPAGSITGAPKLKTMSIIAQAEDYQRGFYSGVMGYYARGRMDSAVMIRFIDTENGHLYYKAGGGITAKSICQDEYQEVIEKIYVPIY</sequence>
<dbReference type="EMBL" id="CP013195">
    <property type="protein sequence ID" value="ALO48395.1"/>
    <property type="molecule type" value="Genomic_DNA"/>
</dbReference>
<dbReference type="KEGG" id="peo:AS203_04290"/>
<dbReference type="AlphaFoldDB" id="A0A0S2KJA6"/>
<evidence type="ECO:0000313" key="3">
    <source>
        <dbReference type="Proteomes" id="UP000056252"/>
    </source>
</evidence>
<dbReference type="STRING" id="76123.AS203_04290"/>
<organism evidence="2 3">
    <name type="scientific">Hoylesella enoeca</name>
    <dbReference type="NCBI Taxonomy" id="76123"/>
    <lineage>
        <taxon>Bacteria</taxon>
        <taxon>Pseudomonadati</taxon>
        <taxon>Bacteroidota</taxon>
        <taxon>Bacteroidia</taxon>
        <taxon>Bacteroidales</taxon>
        <taxon>Prevotellaceae</taxon>
        <taxon>Hoylesella</taxon>
    </lineage>
</organism>
<keyword evidence="2" id="KW-0808">Transferase</keyword>
<dbReference type="OrthoDB" id="9803598at2"/>
<dbReference type="GO" id="GO:0000162">
    <property type="term" value="P:L-tryptophan biosynthetic process"/>
    <property type="evidence" value="ECO:0007669"/>
    <property type="project" value="TreeGrafter"/>
</dbReference>
<dbReference type="NCBIfam" id="NF005486">
    <property type="entry name" value="PRK07093.1"/>
    <property type="match status" value="1"/>
</dbReference>
<dbReference type="SUPFAM" id="SSF56322">
    <property type="entry name" value="ADC synthase"/>
    <property type="match status" value="1"/>
</dbReference>
<dbReference type="PANTHER" id="PTHR11236:SF50">
    <property type="entry name" value="AMINODEOXYCHORISMATE SYNTHASE COMPONENT 1"/>
    <property type="match status" value="1"/>
</dbReference>
<proteinExistence type="predicted"/>
<name>A0A0S2KJA6_9BACT</name>
<dbReference type="EC" id="2.6.1.85" evidence="2"/>
<accession>A0A0S2KJA6</accession>
<reference evidence="3" key="1">
    <citation type="submission" date="2015-11" db="EMBL/GenBank/DDBJ databases">
        <authorList>
            <person name="Holder M.E."/>
            <person name="Ajami N.J."/>
            <person name="Petrosino J.F."/>
        </authorList>
    </citation>
    <scope>NUCLEOTIDE SEQUENCE [LARGE SCALE GENOMIC DNA]</scope>
    <source>
        <strain evidence="3">F0113</strain>
    </source>
</reference>
<dbReference type="Pfam" id="PF00425">
    <property type="entry name" value="Chorismate_bind"/>
    <property type="match status" value="1"/>
</dbReference>
<protein>
    <submittedName>
        <fullName evidence="2">Para-aminobenzoate synthase</fullName>
        <ecNumber evidence="2">2.6.1.85</ecNumber>
    </submittedName>
</protein>
<dbReference type="eggNOG" id="COG0147">
    <property type="taxonomic scope" value="Bacteria"/>
</dbReference>